<comment type="caution">
    <text evidence="4">The sequence shown here is derived from an EMBL/GenBank/DDBJ whole genome shotgun (WGS) entry which is preliminary data.</text>
</comment>
<dbReference type="PANTHER" id="PTHR13063">
    <property type="entry name" value="ENOS INTERACTING PROTEIN"/>
    <property type="match status" value="1"/>
</dbReference>
<evidence type="ECO:0000259" key="3">
    <source>
        <dbReference type="PROSITE" id="PS50089"/>
    </source>
</evidence>
<dbReference type="GO" id="GO:0061630">
    <property type="term" value="F:ubiquitin protein ligase activity"/>
    <property type="evidence" value="ECO:0007669"/>
    <property type="project" value="InterPro"/>
</dbReference>
<dbReference type="OMA" id="LENVHEH"/>
<dbReference type="Gene3D" id="3.30.40.10">
    <property type="entry name" value="Zinc/RING finger domain, C3HC4 (zinc finger)"/>
    <property type="match status" value="1"/>
</dbReference>
<evidence type="ECO:0000313" key="4">
    <source>
        <dbReference type="EMBL" id="EDP45483.1"/>
    </source>
</evidence>
<dbReference type="InterPro" id="IPR001841">
    <property type="entry name" value="Znf_RING"/>
</dbReference>
<dbReference type="RefSeq" id="XP_001732697.1">
    <property type="nucleotide sequence ID" value="XM_001732645.1"/>
</dbReference>
<dbReference type="SUPFAM" id="SSF57903">
    <property type="entry name" value="FYVE/PHD zinc finger"/>
    <property type="match status" value="1"/>
</dbReference>
<dbReference type="InterPro" id="IPR013083">
    <property type="entry name" value="Znf_RING/FYVE/PHD"/>
</dbReference>
<feature type="compositionally biased region" description="Basic and acidic residues" evidence="2">
    <location>
        <begin position="168"/>
        <end position="185"/>
    </location>
</feature>
<dbReference type="InterPro" id="IPR011011">
    <property type="entry name" value="Znf_FYVE_PHD"/>
</dbReference>
<sequence length="307" mass="33812">MTRHSKQNTALGHFTYAEYQMLKDRWGSRSLRLSKENMRAFYACYLCLQAAQQPVCCGEGHLFCKKRALADHAQRRSDRARIAADKAAEAYEREAKNRVAAFARNDGPVSWQTTNNGKRKHDDDDGGGSAEKRASMHKGSESLAPSSTSASSHTAMPAFWLPSMAPEVSREEQEKAQAALDDERPSTTLCTATSDKPHKLLSKHLIPVHFSVRKIEQEEQMYCPCCKKEFSLVSRTNVLRPCGHVLCASCTTTLVTTPLSHGEPVSCPECSRVIPKTRDVIPLVREGTGYASGGATEAHARGIAFQG</sequence>
<dbReference type="InterPro" id="IPR016818">
    <property type="entry name" value="NOSIP"/>
</dbReference>
<feature type="domain" description="RING-type" evidence="3">
    <location>
        <begin position="223"/>
        <end position="271"/>
    </location>
</feature>
<keyword evidence="1" id="KW-0862">Zinc</keyword>
<keyword evidence="1" id="KW-0863">Zinc-finger</keyword>
<dbReference type="Proteomes" id="UP000008837">
    <property type="component" value="Unassembled WGS sequence"/>
</dbReference>
<dbReference type="InParanoid" id="A8PTS7"/>
<dbReference type="OrthoDB" id="116827at2759"/>
<name>A8PTS7_MALGO</name>
<evidence type="ECO:0000256" key="2">
    <source>
        <dbReference type="SAM" id="MobiDB-lite"/>
    </source>
</evidence>
<dbReference type="GO" id="GO:0005634">
    <property type="term" value="C:nucleus"/>
    <property type="evidence" value="ECO:0007669"/>
    <property type="project" value="TreeGrafter"/>
</dbReference>
<dbReference type="AlphaFoldDB" id="A8PTS7"/>
<protein>
    <recommendedName>
        <fullName evidence="3">RING-type domain-containing protein</fullName>
    </recommendedName>
</protein>
<gene>
    <name evidence="4" type="ORF">MGL_0472</name>
</gene>
<dbReference type="EMBL" id="AAYY01000001">
    <property type="protein sequence ID" value="EDP45483.1"/>
    <property type="molecule type" value="Genomic_DNA"/>
</dbReference>
<evidence type="ECO:0000256" key="1">
    <source>
        <dbReference type="PROSITE-ProRule" id="PRU00175"/>
    </source>
</evidence>
<feature type="compositionally biased region" description="Basic and acidic residues" evidence="2">
    <location>
        <begin position="130"/>
        <end position="140"/>
    </location>
</feature>
<feature type="region of interest" description="Disordered" evidence="2">
    <location>
        <begin position="166"/>
        <end position="188"/>
    </location>
</feature>
<feature type="compositionally biased region" description="Low complexity" evidence="2">
    <location>
        <begin position="141"/>
        <end position="153"/>
    </location>
</feature>
<evidence type="ECO:0000313" key="5">
    <source>
        <dbReference type="Proteomes" id="UP000008837"/>
    </source>
</evidence>
<organism evidence="4 5">
    <name type="scientific">Malassezia globosa (strain ATCC MYA-4612 / CBS 7966)</name>
    <name type="common">Dandruff-associated fungus</name>
    <dbReference type="NCBI Taxonomy" id="425265"/>
    <lineage>
        <taxon>Eukaryota</taxon>
        <taxon>Fungi</taxon>
        <taxon>Dikarya</taxon>
        <taxon>Basidiomycota</taxon>
        <taxon>Ustilaginomycotina</taxon>
        <taxon>Malasseziomycetes</taxon>
        <taxon>Malasseziales</taxon>
        <taxon>Malasseziaceae</taxon>
        <taxon>Malassezia</taxon>
    </lineage>
</organism>
<keyword evidence="1" id="KW-0479">Metal-binding</keyword>
<accession>A8PTS7</accession>
<dbReference type="VEuPathDB" id="FungiDB:MGL_0472"/>
<keyword evidence="5" id="KW-1185">Reference proteome</keyword>
<dbReference type="GeneID" id="5857003"/>
<proteinExistence type="predicted"/>
<dbReference type="GO" id="GO:0008270">
    <property type="term" value="F:zinc ion binding"/>
    <property type="evidence" value="ECO:0007669"/>
    <property type="project" value="UniProtKB-KW"/>
</dbReference>
<dbReference type="PROSITE" id="PS50089">
    <property type="entry name" value="ZF_RING_2"/>
    <property type="match status" value="1"/>
</dbReference>
<dbReference type="PANTHER" id="PTHR13063:SF10">
    <property type="entry name" value="NITRIC OXIDE SYNTHASE-INTERACTING PROTEIN"/>
    <property type="match status" value="1"/>
</dbReference>
<feature type="region of interest" description="Disordered" evidence="2">
    <location>
        <begin position="102"/>
        <end position="153"/>
    </location>
</feature>
<dbReference type="STRING" id="425265.A8PTS7"/>
<reference evidence="4 5" key="1">
    <citation type="journal article" date="2007" name="Proc. Natl. Acad. Sci. U.S.A.">
        <title>Dandruff-associated Malassezia genomes reveal convergent and divergent virulence traits shared with plant and human fungal pathogens.</title>
        <authorList>
            <person name="Xu J."/>
            <person name="Saunders C.W."/>
            <person name="Hu P."/>
            <person name="Grant R.A."/>
            <person name="Boekhout T."/>
            <person name="Kuramae E.E."/>
            <person name="Kronstad J.W."/>
            <person name="Deangelis Y.M."/>
            <person name="Reeder N.L."/>
            <person name="Johnstone K.R."/>
            <person name="Leland M."/>
            <person name="Fieno A.M."/>
            <person name="Begley W.M."/>
            <person name="Sun Y."/>
            <person name="Lacey M.P."/>
            <person name="Chaudhary T."/>
            <person name="Keough T."/>
            <person name="Chu L."/>
            <person name="Sears R."/>
            <person name="Yuan B."/>
            <person name="Dawson T.L.Jr."/>
        </authorList>
    </citation>
    <scope>NUCLEOTIDE SEQUENCE [LARGE SCALE GENOMIC DNA]</scope>
    <source>
        <strain evidence="5">ATCC MYA-4612 / CBS 7966</strain>
    </source>
</reference>
<dbReference type="KEGG" id="mgl:MGL_0472"/>